<evidence type="ECO:0000313" key="1">
    <source>
        <dbReference type="EMBL" id="SUZ95697.1"/>
    </source>
</evidence>
<reference evidence="1" key="1">
    <citation type="submission" date="2018-05" db="EMBL/GenBank/DDBJ databases">
        <authorList>
            <person name="Lanie J.A."/>
            <person name="Ng W.-L."/>
            <person name="Kazmierczak K.M."/>
            <person name="Andrzejewski T.M."/>
            <person name="Davidsen T.M."/>
            <person name="Wayne K.J."/>
            <person name="Tettelin H."/>
            <person name="Glass J.I."/>
            <person name="Rusch D."/>
            <person name="Podicherti R."/>
            <person name="Tsui H.-C.T."/>
            <person name="Winkler M.E."/>
        </authorList>
    </citation>
    <scope>NUCLEOTIDE SEQUENCE</scope>
</reference>
<sequence length="27" mass="3417">MELIEPYVYKELSPEFVPKQEYFHPRF</sequence>
<dbReference type="AlphaFoldDB" id="A0A381S0E4"/>
<organism evidence="1">
    <name type="scientific">marine metagenome</name>
    <dbReference type="NCBI Taxonomy" id="408172"/>
    <lineage>
        <taxon>unclassified sequences</taxon>
        <taxon>metagenomes</taxon>
        <taxon>ecological metagenomes</taxon>
    </lineage>
</organism>
<dbReference type="EMBL" id="UINC01002347">
    <property type="protein sequence ID" value="SUZ95697.1"/>
    <property type="molecule type" value="Genomic_DNA"/>
</dbReference>
<protein>
    <submittedName>
        <fullName evidence="1">Uncharacterized protein</fullName>
    </submittedName>
</protein>
<gene>
    <name evidence="1" type="ORF">METZ01_LOCUS48551</name>
</gene>
<accession>A0A381S0E4</accession>
<name>A0A381S0E4_9ZZZZ</name>
<proteinExistence type="predicted"/>